<dbReference type="InterPro" id="IPR002645">
    <property type="entry name" value="STAS_dom"/>
</dbReference>
<dbReference type="AlphaFoldDB" id="A0A1H6EPE9"/>
<dbReference type="SUPFAM" id="SSF52091">
    <property type="entry name" value="SpoIIaa-like"/>
    <property type="match status" value="1"/>
</dbReference>
<dbReference type="InterPro" id="IPR036513">
    <property type="entry name" value="STAS_dom_sf"/>
</dbReference>
<evidence type="ECO:0000313" key="5">
    <source>
        <dbReference type="Proteomes" id="UP000236732"/>
    </source>
</evidence>
<dbReference type="EMBL" id="FNVT01000014">
    <property type="protein sequence ID" value="SEG99748.1"/>
    <property type="molecule type" value="Genomic_DNA"/>
</dbReference>
<reference evidence="4 5" key="1">
    <citation type="submission" date="2016-10" db="EMBL/GenBank/DDBJ databases">
        <authorList>
            <person name="de Groot N.N."/>
        </authorList>
    </citation>
    <scope>NUCLEOTIDE SEQUENCE [LARGE SCALE GENOMIC DNA]</scope>
    <source>
        <strain evidence="4 5">CGMCC 4.7037</strain>
    </source>
</reference>
<evidence type="ECO:0000256" key="1">
    <source>
        <dbReference type="ARBA" id="ARBA00009013"/>
    </source>
</evidence>
<dbReference type="GO" id="GO:0043856">
    <property type="term" value="F:anti-sigma factor antagonist activity"/>
    <property type="evidence" value="ECO:0007669"/>
    <property type="project" value="InterPro"/>
</dbReference>
<dbReference type="PROSITE" id="PS50801">
    <property type="entry name" value="STAS"/>
    <property type="match status" value="1"/>
</dbReference>
<dbReference type="InterPro" id="IPR003658">
    <property type="entry name" value="Anti-sigma_ant"/>
</dbReference>
<accession>A0A1H6EPE9</accession>
<keyword evidence="5" id="KW-1185">Reference proteome</keyword>
<gene>
    <name evidence="4" type="ORF">SAMN05444920_11424</name>
</gene>
<comment type="similarity">
    <text evidence="1 2">Belongs to the anti-sigma-factor antagonist family.</text>
</comment>
<feature type="domain" description="STAS" evidence="3">
    <location>
        <begin position="1"/>
        <end position="110"/>
    </location>
</feature>
<evidence type="ECO:0000259" key="3">
    <source>
        <dbReference type="PROSITE" id="PS50801"/>
    </source>
</evidence>
<organism evidence="4 5">
    <name type="scientific">Nonomuraea solani</name>
    <dbReference type="NCBI Taxonomy" id="1144553"/>
    <lineage>
        <taxon>Bacteria</taxon>
        <taxon>Bacillati</taxon>
        <taxon>Actinomycetota</taxon>
        <taxon>Actinomycetes</taxon>
        <taxon>Streptosporangiales</taxon>
        <taxon>Streptosporangiaceae</taxon>
        <taxon>Nonomuraea</taxon>
    </lineage>
</organism>
<protein>
    <recommendedName>
        <fullName evidence="2">Anti-sigma factor antagonist</fullName>
    </recommendedName>
</protein>
<dbReference type="NCBIfam" id="TIGR00377">
    <property type="entry name" value="ant_ant_sig"/>
    <property type="match status" value="1"/>
</dbReference>
<dbReference type="PANTHER" id="PTHR33495">
    <property type="entry name" value="ANTI-SIGMA FACTOR ANTAGONIST TM_1081-RELATED-RELATED"/>
    <property type="match status" value="1"/>
</dbReference>
<sequence length="122" mass="12896">MNLTSRHLPGMTLITVTGQVDASTSGTLEAYLDQVRRTLHDHLVVDVSRLSFLDSSGLAVLLAAATLARAHGAGLHLAGPQPRVARILEITGAWQAVNVYDHIEQAIAAVQALGRAEPTEPA</sequence>
<dbReference type="RefSeq" id="WP_103960941.1">
    <property type="nucleotide sequence ID" value="NZ_FNVT01000014.1"/>
</dbReference>
<evidence type="ECO:0000256" key="2">
    <source>
        <dbReference type="RuleBase" id="RU003749"/>
    </source>
</evidence>
<dbReference type="Pfam" id="PF01740">
    <property type="entry name" value="STAS"/>
    <property type="match status" value="1"/>
</dbReference>
<dbReference type="PANTHER" id="PTHR33495:SF2">
    <property type="entry name" value="ANTI-SIGMA FACTOR ANTAGONIST TM_1081-RELATED"/>
    <property type="match status" value="1"/>
</dbReference>
<dbReference type="Proteomes" id="UP000236732">
    <property type="component" value="Unassembled WGS sequence"/>
</dbReference>
<name>A0A1H6EPE9_9ACTN</name>
<proteinExistence type="inferred from homology"/>
<dbReference type="CDD" id="cd07043">
    <property type="entry name" value="STAS_anti-anti-sigma_factors"/>
    <property type="match status" value="1"/>
</dbReference>
<evidence type="ECO:0000313" key="4">
    <source>
        <dbReference type="EMBL" id="SEG99748.1"/>
    </source>
</evidence>
<dbReference type="OrthoDB" id="3539241at2"/>
<dbReference type="Gene3D" id="3.30.750.24">
    <property type="entry name" value="STAS domain"/>
    <property type="match status" value="1"/>
</dbReference>